<evidence type="ECO:0000256" key="3">
    <source>
        <dbReference type="RuleBase" id="RU000383"/>
    </source>
</evidence>
<feature type="region of interest" description="Disordered" evidence="4">
    <location>
        <begin position="325"/>
        <end position="349"/>
    </location>
</feature>
<feature type="compositionally biased region" description="Polar residues" evidence="4">
    <location>
        <begin position="328"/>
        <end position="341"/>
    </location>
</feature>
<reference evidence="6" key="1">
    <citation type="journal article" date="2023" name="Mol. Phylogenet. Evol.">
        <title>Genome-scale phylogeny and comparative genomics of the fungal order Sordariales.</title>
        <authorList>
            <person name="Hensen N."/>
            <person name="Bonometti L."/>
            <person name="Westerberg I."/>
            <person name="Brannstrom I.O."/>
            <person name="Guillou S."/>
            <person name="Cros-Aarteil S."/>
            <person name="Calhoun S."/>
            <person name="Haridas S."/>
            <person name="Kuo A."/>
            <person name="Mondo S."/>
            <person name="Pangilinan J."/>
            <person name="Riley R."/>
            <person name="LaButti K."/>
            <person name="Andreopoulos B."/>
            <person name="Lipzen A."/>
            <person name="Chen C."/>
            <person name="Yan M."/>
            <person name="Daum C."/>
            <person name="Ng V."/>
            <person name="Clum A."/>
            <person name="Steindorff A."/>
            <person name="Ohm R.A."/>
            <person name="Martin F."/>
            <person name="Silar P."/>
            <person name="Natvig D.O."/>
            <person name="Lalanne C."/>
            <person name="Gautier V."/>
            <person name="Ament-Velasquez S.L."/>
            <person name="Kruys A."/>
            <person name="Hutchinson M.I."/>
            <person name="Powell A.J."/>
            <person name="Barry K."/>
            <person name="Miller A.N."/>
            <person name="Grigoriev I.V."/>
            <person name="Debuchy R."/>
            <person name="Gladieux P."/>
            <person name="Hiltunen Thoren M."/>
            <person name="Johannesson H."/>
        </authorList>
    </citation>
    <scope>NUCLEOTIDE SEQUENCE</scope>
    <source>
        <strain evidence="6">PSN309</strain>
    </source>
</reference>
<feature type="compositionally biased region" description="Polar residues" evidence="4">
    <location>
        <begin position="14"/>
        <end position="23"/>
    </location>
</feature>
<keyword evidence="7" id="KW-1185">Reference proteome</keyword>
<dbReference type="Pfam" id="PF00134">
    <property type="entry name" value="Cyclin_N"/>
    <property type="match status" value="1"/>
</dbReference>
<dbReference type="Gene3D" id="1.10.472.10">
    <property type="entry name" value="Cyclin-like"/>
    <property type="match status" value="1"/>
</dbReference>
<proteinExistence type="inferred from homology"/>
<evidence type="ECO:0000256" key="4">
    <source>
        <dbReference type="SAM" id="MobiDB-lite"/>
    </source>
</evidence>
<keyword evidence="6" id="KW-0808">Transferase</keyword>
<dbReference type="InterPro" id="IPR006671">
    <property type="entry name" value="Cyclin_N"/>
</dbReference>
<feature type="compositionally biased region" description="Gly residues" evidence="4">
    <location>
        <begin position="427"/>
        <end position="437"/>
    </location>
</feature>
<evidence type="ECO:0000313" key="6">
    <source>
        <dbReference type="EMBL" id="KAK4188097.1"/>
    </source>
</evidence>
<feature type="compositionally biased region" description="Polar residues" evidence="4">
    <location>
        <begin position="401"/>
        <end position="410"/>
    </location>
</feature>
<dbReference type="InterPro" id="IPR013763">
    <property type="entry name" value="Cyclin-like_dom"/>
</dbReference>
<feature type="domain" description="Cyclin-like" evidence="5">
    <location>
        <begin position="71"/>
        <end position="171"/>
    </location>
</feature>
<dbReference type="GO" id="GO:0016538">
    <property type="term" value="F:cyclin-dependent protein serine/threonine kinase regulator activity"/>
    <property type="evidence" value="ECO:0007669"/>
    <property type="project" value="InterPro"/>
</dbReference>
<evidence type="ECO:0000313" key="7">
    <source>
        <dbReference type="Proteomes" id="UP001302126"/>
    </source>
</evidence>
<protein>
    <recommendedName>
        <fullName evidence="2">RNA polymerase II holoenzyme cyclin-like subunit</fullName>
    </recommendedName>
</protein>
<sequence>MAPPAAKPSATPAITNGQTSAENNDAPPIGPPSGLSSIPTQYIPEQTIQQMLKSIGYDQSRDDGFRTKGVQLIDNVREALQLPVKTFDTAAIYYHKFRMRFKSSEYNYEDVALASLFVACKAEDTIKKSREILCAAHNLRHSQASEKKTPDDKQFESPSRFTVGLERHILETIGFDFRVQYPQKLLVKMLKDTSISFSPDFKKDAYHMSVDMYKTFAPIKQTTYTMVLAILELTALLTDVDTKKIHTKFVRPVQRYIDRGSVLETMLDLLDLYTQFPKSTKVGARTDLAKLMDVKITVNNLITEGNYQRFNGWCDKCIPEVPDPRSVTPGSATSPANTGGNASVKRKRTGSDGTLRFVFDAEAARAEKERAAEFFNDEYEEYETEIEEEIKGPKPEPRGPSNSGRTSTSTTHDRSYPHHHGQSYHRSGGGGGGGGRHGYPDNRHRSRRGHGGY</sequence>
<dbReference type="GO" id="GO:0016301">
    <property type="term" value="F:kinase activity"/>
    <property type="evidence" value="ECO:0007669"/>
    <property type="project" value="UniProtKB-KW"/>
</dbReference>
<dbReference type="PANTHER" id="PTHR10026">
    <property type="entry name" value="CYCLIN"/>
    <property type="match status" value="1"/>
</dbReference>
<dbReference type="InterPro" id="IPR036915">
    <property type="entry name" value="Cyclin-like_sf"/>
</dbReference>
<comment type="similarity">
    <text evidence="1">Belongs to the cyclin family. Cyclin C subfamily.</text>
</comment>
<evidence type="ECO:0000259" key="5">
    <source>
        <dbReference type="SMART" id="SM00385"/>
    </source>
</evidence>
<comment type="caution">
    <text evidence="6">The sequence shown here is derived from an EMBL/GenBank/DDBJ whole genome shotgun (WGS) entry which is preliminary data.</text>
</comment>
<dbReference type="SUPFAM" id="SSF47954">
    <property type="entry name" value="Cyclin-like"/>
    <property type="match status" value="2"/>
</dbReference>
<keyword evidence="3" id="KW-0195">Cyclin</keyword>
<dbReference type="Proteomes" id="UP001302126">
    <property type="component" value="Unassembled WGS sequence"/>
</dbReference>
<dbReference type="AlphaFoldDB" id="A0AAN6WXS6"/>
<name>A0AAN6WXS6_9PEZI</name>
<feature type="compositionally biased region" description="Acidic residues" evidence="4">
    <location>
        <begin position="375"/>
        <end position="388"/>
    </location>
</feature>
<evidence type="ECO:0000256" key="1">
    <source>
        <dbReference type="ARBA" id="ARBA00008638"/>
    </source>
</evidence>
<evidence type="ECO:0000256" key="2">
    <source>
        <dbReference type="ARBA" id="ARBA00014912"/>
    </source>
</evidence>
<gene>
    <name evidence="6" type="ORF">QBC35DRAFT_211065</name>
</gene>
<dbReference type="SMART" id="SM00385">
    <property type="entry name" value="CYCLIN"/>
    <property type="match status" value="1"/>
</dbReference>
<feature type="compositionally biased region" description="Basic residues" evidence="4">
    <location>
        <begin position="444"/>
        <end position="453"/>
    </location>
</feature>
<dbReference type="GO" id="GO:0006357">
    <property type="term" value="P:regulation of transcription by RNA polymerase II"/>
    <property type="evidence" value="ECO:0007669"/>
    <property type="project" value="InterPro"/>
</dbReference>
<keyword evidence="6" id="KW-0418">Kinase</keyword>
<feature type="region of interest" description="Disordered" evidence="4">
    <location>
        <begin position="1"/>
        <end position="39"/>
    </location>
</feature>
<accession>A0AAN6WXS6</accession>
<feature type="region of interest" description="Disordered" evidence="4">
    <location>
        <begin position="375"/>
        <end position="453"/>
    </location>
</feature>
<organism evidence="6 7">
    <name type="scientific">Podospora australis</name>
    <dbReference type="NCBI Taxonomy" id="1536484"/>
    <lineage>
        <taxon>Eukaryota</taxon>
        <taxon>Fungi</taxon>
        <taxon>Dikarya</taxon>
        <taxon>Ascomycota</taxon>
        <taxon>Pezizomycotina</taxon>
        <taxon>Sordariomycetes</taxon>
        <taxon>Sordariomycetidae</taxon>
        <taxon>Sordariales</taxon>
        <taxon>Podosporaceae</taxon>
        <taxon>Podospora</taxon>
    </lineage>
</organism>
<dbReference type="InterPro" id="IPR043198">
    <property type="entry name" value="Cyclin/Ssn8"/>
</dbReference>
<dbReference type="EMBL" id="MU864392">
    <property type="protein sequence ID" value="KAK4188097.1"/>
    <property type="molecule type" value="Genomic_DNA"/>
</dbReference>
<reference evidence="6" key="2">
    <citation type="submission" date="2023-05" db="EMBL/GenBank/DDBJ databases">
        <authorList>
            <consortium name="Lawrence Berkeley National Laboratory"/>
            <person name="Steindorff A."/>
            <person name="Hensen N."/>
            <person name="Bonometti L."/>
            <person name="Westerberg I."/>
            <person name="Brannstrom I.O."/>
            <person name="Guillou S."/>
            <person name="Cros-Aarteil S."/>
            <person name="Calhoun S."/>
            <person name="Haridas S."/>
            <person name="Kuo A."/>
            <person name="Mondo S."/>
            <person name="Pangilinan J."/>
            <person name="Riley R."/>
            <person name="Labutti K."/>
            <person name="Andreopoulos B."/>
            <person name="Lipzen A."/>
            <person name="Chen C."/>
            <person name="Yanf M."/>
            <person name="Daum C."/>
            <person name="Ng V."/>
            <person name="Clum A."/>
            <person name="Ohm R."/>
            <person name="Martin F."/>
            <person name="Silar P."/>
            <person name="Natvig D."/>
            <person name="Lalanne C."/>
            <person name="Gautier V."/>
            <person name="Ament-Velasquez S.L."/>
            <person name="Kruys A."/>
            <person name="Hutchinson M.I."/>
            <person name="Powell A.J."/>
            <person name="Barry K."/>
            <person name="Miller A.N."/>
            <person name="Grigoriev I.V."/>
            <person name="Debuchy R."/>
            <person name="Gladieux P."/>
            <person name="Thoren M.H."/>
            <person name="Johannesson H."/>
        </authorList>
    </citation>
    <scope>NUCLEOTIDE SEQUENCE</scope>
    <source>
        <strain evidence="6">PSN309</strain>
    </source>
</reference>